<dbReference type="Pfam" id="PF00733">
    <property type="entry name" value="Asn_synthase"/>
    <property type="match status" value="1"/>
</dbReference>
<dbReference type="InterPro" id="IPR001962">
    <property type="entry name" value="Asn_synthase"/>
</dbReference>
<dbReference type="PATRIC" id="fig|1131935.3.peg.258"/>
<dbReference type="EMBL" id="AHKH01000002">
    <property type="protein sequence ID" value="EHQ64207.1"/>
    <property type="molecule type" value="Genomic_DNA"/>
</dbReference>
<dbReference type="AlphaFoldDB" id="H3S9T9"/>
<evidence type="ECO:0000313" key="13">
    <source>
        <dbReference type="EMBL" id="EHQ64207.1"/>
    </source>
</evidence>
<dbReference type="PIRSF" id="PIRSF001589">
    <property type="entry name" value="Asn_synthetase_glu-h"/>
    <property type="match status" value="1"/>
</dbReference>
<dbReference type="RefSeq" id="WP_006674780.1">
    <property type="nucleotide sequence ID" value="NZ_AHKH01000002.1"/>
</dbReference>
<dbReference type="CDD" id="cd00712">
    <property type="entry name" value="AsnB"/>
    <property type="match status" value="1"/>
</dbReference>
<keyword evidence="7 9" id="KW-0315">Glutamine amidotransferase</keyword>
<evidence type="ECO:0000256" key="1">
    <source>
        <dbReference type="ARBA" id="ARBA00005187"/>
    </source>
</evidence>
<dbReference type="GO" id="GO:0006529">
    <property type="term" value="P:asparagine biosynthetic process"/>
    <property type="evidence" value="ECO:0007669"/>
    <property type="project" value="UniProtKB-KW"/>
</dbReference>
<dbReference type="PANTHER" id="PTHR43284">
    <property type="entry name" value="ASPARAGINE SYNTHETASE (GLUTAMINE-HYDROLYZING)"/>
    <property type="match status" value="1"/>
</dbReference>
<dbReference type="NCBIfam" id="TIGR01536">
    <property type="entry name" value="asn_synth_AEB"/>
    <property type="match status" value="1"/>
</dbReference>
<dbReference type="InterPro" id="IPR051786">
    <property type="entry name" value="ASN_synthetase/amidase"/>
</dbReference>
<dbReference type="CDD" id="cd01991">
    <property type="entry name" value="Asn_synthase_B_C"/>
    <property type="match status" value="1"/>
</dbReference>
<evidence type="ECO:0000256" key="6">
    <source>
        <dbReference type="ARBA" id="ARBA00022888"/>
    </source>
</evidence>
<organism evidence="13 14">
    <name type="scientific">Paenibacillus dendritiformis C454</name>
    <dbReference type="NCBI Taxonomy" id="1131935"/>
    <lineage>
        <taxon>Bacteria</taxon>
        <taxon>Bacillati</taxon>
        <taxon>Bacillota</taxon>
        <taxon>Bacilli</taxon>
        <taxon>Bacillales</taxon>
        <taxon>Paenibacillaceae</taxon>
        <taxon>Paenibacillus</taxon>
    </lineage>
</organism>
<proteinExistence type="inferred from homology"/>
<dbReference type="InterPro" id="IPR017932">
    <property type="entry name" value="GATase_2_dom"/>
</dbReference>
<keyword evidence="9" id="KW-0028">Amino-acid biosynthesis</keyword>
<dbReference type="SUPFAM" id="SSF56235">
    <property type="entry name" value="N-terminal nucleophile aminohydrolases (Ntn hydrolases)"/>
    <property type="match status" value="1"/>
</dbReference>
<comment type="similarity">
    <text evidence="2">Belongs to the asparagine synthetase family.</text>
</comment>
<gene>
    <name evidence="13" type="ORF">PDENDC454_01360</name>
</gene>
<dbReference type="PROSITE" id="PS51278">
    <property type="entry name" value="GATASE_TYPE_2"/>
    <property type="match status" value="1"/>
</dbReference>
<dbReference type="InterPro" id="IPR033738">
    <property type="entry name" value="AsnB_N"/>
</dbReference>
<dbReference type="InterPro" id="IPR006426">
    <property type="entry name" value="Asn_synth_AEB"/>
</dbReference>
<dbReference type="OrthoDB" id="9763290at2"/>
<sequence length="511" mass="59615">MCGILFTNIERVSKQSFQNALSKMIHRGPDASLCYESYNIYKYGHNRLSIVDLDARSNQPFHSSDNRYVIIYNGEIYNYKELAKEHQIRMRTNSDTELLLELYIRHGMKMLHWLNGMFSFVIIDTVKNEFFVARDRLGVKPLYYYHDEQGYIFSSEIHPILTIIQDYTLDPIAIRQYKCLRNFFNGRTTFNKVKEFPPGHYYYKQINKYWEVDYSEKLPPTDDELFYLINSSVQYRNRADVSIGSFLSGGLDSTIVTALAKPEHTWTIGFEQSNEFEWSQIAANQIGTSHHPLIMEAEQFLLLCSEIIQRKKDVISVPNEVLLYQMTSVASSTNKVILSGEGADELFFGYDRIFRWASEKRNWDVKQFSELYSYGSEEDIEIIEDALKPYSHYKTPLTIVSSFFQEAHLRGLLRRLDSASMLNSVEVRSPFLDYRLVERLAGVSINYKMSEGIIKAPLKRVFRNMIHPEIIGRRKIGFPVPVSQILPDGVEGRTPYEKWFNYNLTLLRGTL</sequence>
<dbReference type="InterPro" id="IPR014729">
    <property type="entry name" value="Rossmann-like_a/b/a_fold"/>
</dbReference>
<evidence type="ECO:0000256" key="8">
    <source>
        <dbReference type="ARBA" id="ARBA00048741"/>
    </source>
</evidence>
<reference evidence="13 14" key="1">
    <citation type="journal article" date="2012" name="J. Bacteriol.">
        <title>Genome Sequence of the Pattern-Forming Social Bacterium Paenibacillus dendritiformis C454 Chiral Morphotype.</title>
        <authorList>
            <person name="Sirota-Madi A."/>
            <person name="Olender T."/>
            <person name="Helman Y."/>
            <person name="Brainis I."/>
            <person name="Finkelshtein A."/>
            <person name="Roth D."/>
            <person name="Hagai E."/>
            <person name="Leshkowitz D."/>
            <person name="Brodsky L."/>
            <person name="Galatenko V."/>
            <person name="Nikolaev V."/>
            <person name="Gutnick D.L."/>
            <person name="Lancet D."/>
            <person name="Ben-Jacob E."/>
        </authorList>
    </citation>
    <scope>NUCLEOTIDE SEQUENCE [LARGE SCALE GENOMIC DNA]</scope>
    <source>
        <strain evidence="13 14">C454</strain>
    </source>
</reference>
<keyword evidence="5 10" id="KW-0067">ATP-binding</keyword>
<dbReference type="EC" id="6.3.5.4" evidence="3"/>
<feature type="site" description="Important for beta-aspartyl-AMP intermediate formation" evidence="11">
    <location>
        <position position="341"/>
    </location>
</feature>
<evidence type="ECO:0000259" key="12">
    <source>
        <dbReference type="PROSITE" id="PS51278"/>
    </source>
</evidence>
<dbReference type="GO" id="GO:0004066">
    <property type="term" value="F:asparagine synthase (glutamine-hydrolyzing) activity"/>
    <property type="evidence" value="ECO:0007669"/>
    <property type="project" value="UniProtKB-EC"/>
</dbReference>
<dbReference type="PANTHER" id="PTHR43284:SF1">
    <property type="entry name" value="ASPARAGINE SYNTHETASE"/>
    <property type="match status" value="1"/>
</dbReference>
<feature type="binding site" evidence="10">
    <location>
        <position position="95"/>
    </location>
    <ligand>
        <name>L-glutamine</name>
        <dbReference type="ChEBI" id="CHEBI:58359"/>
    </ligand>
</feature>
<evidence type="ECO:0000256" key="4">
    <source>
        <dbReference type="ARBA" id="ARBA00022741"/>
    </source>
</evidence>
<dbReference type="InterPro" id="IPR029055">
    <property type="entry name" value="Ntn_hydrolases_N"/>
</dbReference>
<dbReference type="Proteomes" id="UP000003900">
    <property type="component" value="Unassembled WGS sequence"/>
</dbReference>
<feature type="active site" description="For GATase activity" evidence="9">
    <location>
        <position position="2"/>
    </location>
</feature>
<evidence type="ECO:0000313" key="14">
    <source>
        <dbReference type="Proteomes" id="UP000003900"/>
    </source>
</evidence>
<feature type="binding site" evidence="10">
    <location>
        <position position="268"/>
    </location>
    <ligand>
        <name>ATP</name>
        <dbReference type="ChEBI" id="CHEBI:30616"/>
    </ligand>
</feature>
<keyword evidence="6 9" id="KW-0061">Asparagine biosynthesis</keyword>
<evidence type="ECO:0000256" key="2">
    <source>
        <dbReference type="ARBA" id="ARBA00005752"/>
    </source>
</evidence>
<evidence type="ECO:0000256" key="7">
    <source>
        <dbReference type="ARBA" id="ARBA00022962"/>
    </source>
</evidence>
<evidence type="ECO:0000256" key="10">
    <source>
        <dbReference type="PIRSR" id="PIRSR001589-2"/>
    </source>
</evidence>
<dbReference type="Gene3D" id="3.60.20.10">
    <property type="entry name" value="Glutamine Phosphoribosylpyrophosphate, subunit 1, domain 1"/>
    <property type="match status" value="1"/>
</dbReference>
<keyword evidence="14" id="KW-1185">Reference proteome</keyword>
<feature type="domain" description="Glutamine amidotransferase type-2" evidence="12">
    <location>
        <begin position="2"/>
        <end position="207"/>
    </location>
</feature>
<protein>
    <recommendedName>
        <fullName evidence="3">asparagine synthase (glutamine-hydrolyzing)</fullName>
        <ecNumber evidence="3">6.3.5.4</ecNumber>
    </recommendedName>
</protein>
<comment type="caution">
    <text evidence="13">The sequence shown here is derived from an EMBL/GenBank/DDBJ whole genome shotgun (WGS) entry which is preliminary data.</text>
</comment>
<evidence type="ECO:0000256" key="3">
    <source>
        <dbReference type="ARBA" id="ARBA00012737"/>
    </source>
</evidence>
<evidence type="ECO:0000256" key="9">
    <source>
        <dbReference type="PIRSR" id="PIRSR001589-1"/>
    </source>
</evidence>
<accession>H3S9T9</accession>
<keyword evidence="4 10" id="KW-0547">Nucleotide-binding</keyword>
<dbReference type="GO" id="GO:0005524">
    <property type="term" value="F:ATP binding"/>
    <property type="evidence" value="ECO:0007669"/>
    <property type="project" value="UniProtKB-KW"/>
</dbReference>
<dbReference type="SUPFAM" id="SSF52402">
    <property type="entry name" value="Adenine nucleotide alpha hydrolases-like"/>
    <property type="match status" value="1"/>
</dbReference>
<comment type="pathway">
    <text evidence="1">Amino-acid biosynthesis; L-asparagine biosynthesis; L-asparagine from L-aspartate (L-Gln route): step 1/1.</text>
</comment>
<dbReference type="STRING" id="1131935.PDENDC454_01360"/>
<comment type="catalytic activity">
    <reaction evidence="8">
        <text>L-aspartate + L-glutamine + ATP + H2O = L-asparagine + L-glutamate + AMP + diphosphate + H(+)</text>
        <dbReference type="Rhea" id="RHEA:12228"/>
        <dbReference type="ChEBI" id="CHEBI:15377"/>
        <dbReference type="ChEBI" id="CHEBI:15378"/>
        <dbReference type="ChEBI" id="CHEBI:29985"/>
        <dbReference type="ChEBI" id="CHEBI:29991"/>
        <dbReference type="ChEBI" id="CHEBI:30616"/>
        <dbReference type="ChEBI" id="CHEBI:33019"/>
        <dbReference type="ChEBI" id="CHEBI:58048"/>
        <dbReference type="ChEBI" id="CHEBI:58359"/>
        <dbReference type="ChEBI" id="CHEBI:456215"/>
        <dbReference type="EC" id="6.3.5.4"/>
    </reaction>
</comment>
<evidence type="ECO:0000256" key="5">
    <source>
        <dbReference type="ARBA" id="ARBA00022840"/>
    </source>
</evidence>
<dbReference type="Pfam" id="PF13537">
    <property type="entry name" value="GATase_7"/>
    <property type="match status" value="1"/>
</dbReference>
<feature type="binding site" evidence="10">
    <location>
        <begin position="339"/>
        <end position="340"/>
    </location>
    <ligand>
        <name>ATP</name>
        <dbReference type="ChEBI" id="CHEBI:30616"/>
    </ligand>
</feature>
<name>H3S9T9_9BACL</name>
<evidence type="ECO:0000256" key="11">
    <source>
        <dbReference type="PIRSR" id="PIRSR001589-3"/>
    </source>
</evidence>
<dbReference type="Gene3D" id="3.40.50.620">
    <property type="entry name" value="HUPs"/>
    <property type="match status" value="1"/>
</dbReference>